<reference evidence="3" key="1">
    <citation type="submission" date="2016-07" db="EMBL/GenBank/DDBJ databases">
        <title>Nontailed viruses are major unrecognized killers of bacteria in the ocean.</title>
        <authorList>
            <person name="Kauffman K."/>
            <person name="Hussain F."/>
            <person name="Yang J."/>
            <person name="Arevalo P."/>
            <person name="Brown J."/>
            <person name="Cutler M."/>
            <person name="Kelly L."/>
            <person name="Polz M.F."/>
        </authorList>
    </citation>
    <scope>NUCLEOTIDE SEQUENCE [LARGE SCALE GENOMIC DNA]</scope>
    <source>
        <strain evidence="3">10N.286.55.C1</strain>
    </source>
</reference>
<dbReference type="AlphaFoldDB" id="A0A2N7C5C4"/>
<evidence type="ECO:0000313" key="3">
    <source>
        <dbReference type="Proteomes" id="UP000235778"/>
    </source>
</evidence>
<feature type="region of interest" description="Disordered" evidence="1">
    <location>
        <begin position="1"/>
        <end position="27"/>
    </location>
</feature>
<protein>
    <submittedName>
        <fullName evidence="2">Uncharacterized protein</fullName>
    </submittedName>
</protein>
<evidence type="ECO:0000256" key="1">
    <source>
        <dbReference type="SAM" id="MobiDB-lite"/>
    </source>
</evidence>
<dbReference type="RefSeq" id="WP_102267110.1">
    <property type="nucleotide sequence ID" value="NZ_MCSH01000104.1"/>
</dbReference>
<dbReference type="Proteomes" id="UP000235778">
    <property type="component" value="Unassembled WGS sequence"/>
</dbReference>
<accession>A0A2N7C5C4</accession>
<name>A0A2N7C5C4_9VIBR</name>
<dbReference type="EMBL" id="MCSI01000053">
    <property type="protein sequence ID" value="PME70259.1"/>
    <property type="molecule type" value="Genomic_DNA"/>
</dbReference>
<feature type="compositionally biased region" description="Basic and acidic residues" evidence="1">
    <location>
        <begin position="1"/>
        <end position="16"/>
    </location>
</feature>
<sequence length="239" mass="26444">MDEHKIMDEEKMEDYQTKGTAHGTKGSLIRHHDSTASKKLIERYGRSEMQRASSLKTAELVASTLGSLGSVLGAIPSEKEQEEFKVTLKNTTDYIYVPRQVRMNGNLYAQSNFTTLGPGESGDLKCTVNNDTNLENGNVDIHIKGLVVGGDSESSGSVELDMFINGPEEKYKAWTIYRIRTDTYGEIHCNDTHSGSRKQRLTVVEFEPKDTLASTYPSFCIASYAASPTARSLTVEICL</sequence>
<organism evidence="2 3">
    <name type="scientific">Vibrio lentus</name>
    <dbReference type="NCBI Taxonomy" id="136468"/>
    <lineage>
        <taxon>Bacteria</taxon>
        <taxon>Pseudomonadati</taxon>
        <taxon>Pseudomonadota</taxon>
        <taxon>Gammaproteobacteria</taxon>
        <taxon>Vibrionales</taxon>
        <taxon>Vibrionaceae</taxon>
        <taxon>Vibrio</taxon>
    </lineage>
</organism>
<comment type="caution">
    <text evidence="2">The sequence shown here is derived from an EMBL/GenBank/DDBJ whole genome shotgun (WGS) entry which is preliminary data.</text>
</comment>
<evidence type="ECO:0000313" key="2">
    <source>
        <dbReference type="EMBL" id="PME70259.1"/>
    </source>
</evidence>
<proteinExistence type="predicted"/>
<gene>
    <name evidence="2" type="ORF">BCV30_22475</name>
</gene>